<dbReference type="AlphaFoldDB" id="A0A976FLG3"/>
<name>A0A976FLG3_BRELC</name>
<dbReference type="OrthoDB" id="92464at2759"/>
<evidence type="ECO:0000313" key="1">
    <source>
        <dbReference type="EMBL" id="TDH68843.1"/>
    </source>
</evidence>
<evidence type="ECO:0000313" key="3">
    <source>
        <dbReference type="Proteomes" id="UP000294530"/>
    </source>
</evidence>
<sequence>MLSHLSTIDGVEADSTLNWPFAVEEIKEHSCLIKNILTGSLYNVPGSRMKRFSGNYLGVTDELREHVVNQGLVLGDRSIDDPRYNKAADVLKLKGQLSGTRRRRRVIVGTAIINASRCSSPGRAVSQQQCAETRSGEVPSKARLAQASVEPRCRSLGRNVLRIVPSATSRVASCYSFELKELAKRYDLS</sequence>
<proteinExistence type="predicted"/>
<dbReference type="RefSeq" id="XP_067818536.1">
    <property type="nucleotide sequence ID" value="XM_067962844.1"/>
</dbReference>
<organism evidence="1 3">
    <name type="scientific">Bremia lactucae</name>
    <name type="common">Lettuce downy mildew</name>
    <dbReference type="NCBI Taxonomy" id="4779"/>
    <lineage>
        <taxon>Eukaryota</taxon>
        <taxon>Sar</taxon>
        <taxon>Stramenopiles</taxon>
        <taxon>Oomycota</taxon>
        <taxon>Peronosporomycetes</taxon>
        <taxon>Peronosporales</taxon>
        <taxon>Peronosporaceae</taxon>
        <taxon>Bremia</taxon>
    </lineage>
</organism>
<dbReference type="EMBL" id="SHOA02000016">
    <property type="protein sequence ID" value="TDH69037.1"/>
    <property type="molecule type" value="Genomic_DNA"/>
</dbReference>
<reference evidence="1 3" key="1">
    <citation type="journal article" date="2021" name="Genome Biol.">
        <title>AFLAP: assembly-free linkage analysis pipeline using k-mers from genome sequencing data.</title>
        <authorList>
            <person name="Fletcher K."/>
            <person name="Zhang L."/>
            <person name="Gil J."/>
            <person name="Han R."/>
            <person name="Cavanaugh K."/>
            <person name="Michelmore R."/>
        </authorList>
    </citation>
    <scope>NUCLEOTIDE SEQUENCE [LARGE SCALE GENOMIC DNA]</scope>
    <source>
        <strain evidence="1 3">SF5</strain>
    </source>
</reference>
<gene>
    <name evidence="2" type="ORF">CCR75_004758</name>
    <name evidence="1" type="ORF">CCR75_008675</name>
</gene>
<dbReference type="EMBL" id="SHOA02000016">
    <property type="protein sequence ID" value="TDH68843.1"/>
    <property type="molecule type" value="Genomic_DNA"/>
</dbReference>
<comment type="caution">
    <text evidence="1">The sequence shown here is derived from an EMBL/GenBank/DDBJ whole genome shotgun (WGS) entry which is preliminary data.</text>
</comment>
<evidence type="ECO:0000313" key="2">
    <source>
        <dbReference type="EMBL" id="TDH69037.1"/>
    </source>
</evidence>
<protein>
    <submittedName>
        <fullName evidence="1">Uncharacterized protein</fullName>
    </submittedName>
</protein>
<accession>A0A976FLG3</accession>
<reference evidence="1" key="2">
    <citation type="submission" date="2021-07" db="EMBL/GenBank/DDBJ databases">
        <authorList>
            <person name="Fletcher K."/>
        </authorList>
    </citation>
    <scope>NUCLEOTIDE SEQUENCE</scope>
    <source>
        <strain evidence="1">SF5</strain>
    </source>
</reference>
<keyword evidence="3" id="KW-1185">Reference proteome</keyword>
<dbReference type="KEGG" id="blac:94348515"/>
<dbReference type="Proteomes" id="UP000294530">
    <property type="component" value="Unassembled WGS sequence"/>
</dbReference>
<dbReference type="GeneID" id="94348515"/>